<feature type="region of interest" description="Disordered" evidence="2">
    <location>
        <begin position="878"/>
        <end position="919"/>
    </location>
</feature>
<dbReference type="OrthoDB" id="271862at2759"/>
<name>A0A875RYH6_EENNA</name>
<sequence>MPQMPNNKSSSINEKLIITIPLGYTFFIKPSETIFEALIQSDWQSKGPEAVSTIPTIQNQLFQQLSPKALIFDNLPPLRQVVTSVNENYAQYGIITILNEFRISDLKLTASIIGSCSVQKQIHDIRLMILKSFSPIIKVNIDVSASGKHRRCFKNSDNSEITTEFADYLREVSLFTGTSIYVIKSDDASSGNCQISIVGSRDQVKSSENKIRLKMDDLNPLLFSDFLELTSLSLLPLISGPELASMKRIIQQTHCSIYLPNLLPNLYYAKQETNSPPRIYITGLRALVLQAKNAIAAIISKTSTNPFMKQLAVMPLKREMLILQRAKEIKSGESLSADNSSAFDQLMYSTGCYIEISPLGYGKESTTSDIVTFQGNSIEDVDSAIDRFVEMLSGLYSAKSEFIISNDMRNGEKQMDINRFLNFCDTLASNSDVAVSCSKYGSSYVVQTLGSPQSTRLATNYSSQLGPYFNEEIKKTSVQFQIELPNQERDFIAGKKNGKLVKIANTSSVSVQLLPFTDHNFLVELSGETLGDAVLGLELLEEEMPKSITFNVPESFHRQIIGVGGQTVQTIMRKYNVFIKFSNSFEMGDKPLDRQHAGQAANFRQGFIRKKNVIIKCPAKNRTQIPLARLELERLVEKVAHNNYKCCVVSFNSSQWVLLTGEKLNDLFNKNKKKPTNFITELEKHTNTYIKFPGPDCERPTAKSVIVSIYGSESSPRIACNELKKLLPYCYEVRLRKSVKFDRLEAVTSNVAELVDGSRPLDKVQQEFLNNVVVPFRMLFSSELFLMSSKDEQYDSIFINYYPMTFGYQFTSMRAERLSTEGQSQIIQSDSFQQLLSSLKQFLKDCRFEIIEEQIKQVNLIFESHERQGKENLSKDLQGKQPHLQQKQHNRHGNQDRNARNQPNDNIGRTEDVSSPLGLASLSMPNGAYGGAATYHYQTNMMDGNPYLQQGPIQPQQPQDNAGAFKYPRYRNANWE</sequence>
<feature type="domain" description="K Homology" evidence="3">
    <location>
        <begin position="544"/>
        <end position="637"/>
    </location>
</feature>
<accession>A0A875RYH6</accession>
<protein>
    <recommendedName>
        <fullName evidence="3">K Homology domain-containing protein</fullName>
    </recommendedName>
</protein>
<dbReference type="SUPFAM" id="SSF54791">
    <property type="entry name" value="Eukaryotic type KH-domain (KH-domain type I)"/>
    <property type="match status" value="2"/>
</dbReference>
<keyword evidence="1" id="KW-0694">RNA-binding</keyword>
<evidence type="ECO:0000313" key="4">
    <source>
        <dbReference type="EMBL" id="QPG74581.1"/>
    </source>
</evidence>
<dbReference type="InterPro" id="IPR004088">
    <property type="entry name" value="KH_dom_type_1"/>
</dbReference>
<organism evidence="4 5">
    <name type="scientific">Eeniella nana</name>
    <name type="common">Yeast</name>
    <name type="synonym">Brettanomyces nanus</name>
    <dbReference type="NCBI Taxonomy" id="13502"/>
    <lineage>
        <taxon>Eukaryota</taxon>
        <taxon>Fungi</taxon>
        <taxon>Dikarya</taxon>
        <taxon>Ascomycota</taxon>
        <taxon>Saccharomycotina</taxon>
        <taxon>Pichiomycetes</taxon>
        <taxon>Pichiales</taxon>
        <taxon>Pichiaceae</taxon>
        <taxon>Brettanomyces</taxon>
    </lineage>
</organism>
<dbReference type="PROSITE" id="PS50084">
    <property type="entry name" value="KH_TYPE_1"/>
    <property type="match status" value="1"/>
</dbReference>
<gene>
    <name evidence="4" type="ORF">FOA43_001912</name>
</gene>
<dbReference type="Proteomes" id="UP000662931">
    <property type="component" value="Chromosome 1"/>
</dbReference>
<dbReference type="AlphaFoldDB" id="A0A875RYH6"/>
<feature type="region of interest" description="Disordered" evidence="2">
    <location>
        <begin position="946"/>
        <end position="976"/>
    </location>
</feature>
<dbReference type="GO" id="GO:0003723">
    <property type="term" value="F:RNA binding"/>
    <property type="evidence" value="ECO:0007669"/>
    <property type="project" value="UniProtKB-UniRule"/>
</dbReference>
<evidence type="ECO:0000313" key="5">
    <source>
        <dbReference type="Proteomes" id="UP000662931"/>
    </source>
</evidence>
<evidence type="ECO:0000256" key="1">
    <source>
        <dbReference type="PROSITE-ProRule" id="PRU00117"/>
    </source>
</evidence>
<dbReference type="EMBL" id="CP064812">
    <property type="protein sequence ID" value="QPG74581.1"/>
    <property type="molecule type" value="Genomic_DNA"/>
</dbReference>
<keyword evidence="5" id="KW-1185">Reference proteome</keyword>
<reference evidence="4" key="1">
    <citation type="submission" date="2020-10" db="EMBL/GenBank/DDBJ databases">
        <authorList>
            <person name="Roach M.J.R."/>
        </authorList>
    </citation>
    <scope>NUCLEOTIDE SEQUENCE</scope>
    <source>
        <strain evidence="4">CBS 1945</strain>
    </source>
</reference>
<dbReference type="InterPro" id="IPR004087">
    <property type="entry name" value="KH_dom"/>
</dbReference>
<evidence type="ECO:0000259" key="3">
    <source>
        <dbReference type="SMART" id="SM00322"/>
    </source>
</evidence>
<feature type="domain" description="K Homology" evidence="3">
    <location>
        <begin position="207"/>
        <end position="300"/>
    </location>
</feature>
<dbReference type="KEGG" id="bnn:FOA43_001912"/>
<dbReference type="GeneID" id="62195313"/>
<proteinExistence type="predicted"/>
<dbReference type="SMART" id="SM00322">
    <property type="entry name" value="KH"/>
    <property type="match status" value="2"/>
</dbReference>
<dbReference type="RefSeq" id="XP_038778146.1">
    <property type="nucleotide sequence ID" value="XM_038922218.1"/>
</dbReference>
<feature type="compositionally biased region" description="Low complexity" evidence="2">
    <location>
        <begin position="949"/>
        <end position="959"/>
    </location>
</feature>
<dbReference type="InterPro" id="IPR036612">
    <property type="entry name" value="KH_dom_type_1_sf"/>
</dbReference>
<dbReference type="Pfam" id="PF00013">
    <property type="entry name" value="KH_1"/>
    <property type="match status" value="1"/>
</dbReference>
<evidence type="ECO:0000256" key="2">
    <source>
        <dbReference type="SAM" id="MobiDB-lite"/>
    </source>
</evidence>
<dbReference type="Gene3D" id="3.30.1370.10">
    <property type="entry name" value="K Homology domain, type 1"/>
    <property type="match status" value="1"/>
</dbReference>